<protein>
    <submittedName>
        <fullName evidence="6">Uncharacterized protein</fullName>
    </submittedName>
</protein>
<dbReference type="Gene3D" id="3.30.70.270">
    <property type="match status" value="1"/>
</dbReference>
<feature type="domain" description="Reverse transcriptase" evidence="3">
    <location>
        <begin position="622"/>
        <end position="689"/>
    </location>
</feature>
<reference evidence="5" key="1">
    <citation type="journal article" date="2025" name="Foods">
        <title>Unveiling the Microbial Signatures of Arabica Coffee Cherries: Insights into Ripeness Specific Diversity, Functional Traits, and Implications for Quality and Safety.</title>
        <authorList>
            <consortium name="RefSeq"/>
            <person name="Tenea G.N."/>
            <person name="Cifuentes V."/>
            <person name="Reyes P."/>
            <person name="Cevallos-Vallejos M."/>
        </authorList>
    </citation>
    <scope>NUCLEOTIDE SEQUENCE [LARGE SCALE GENOMIC DNA]</scope>
</reference>
<evidence type="ECO:0000313" key="6">
    <source>
        <dbReference type="RefSeq" id="XP_027122021.1"/>
    </source>
</evidence>
<dbReference type="InterPro" id="IPR045358">
    <property type="entry name" value="Ty3_capsid"/>
</dbReference>
<dbReference type="CDD" id="cd00303">
    <property type="entry name" value="retropepsin_like"/>
    <property type="match status" value="1"/>
</dbReference>
<evidence type="ECO:0000313" key="5">
    <source>
        <dbReference type="Proteomes" id="UP001652660"/>
    </source>
</evidence>
<dbReference type="Gene3D" id="3.10.10.10">
    <property type="entry name" value="HIV Type 1 Reverse Transcriptase, subunit A, domain 1"/>
    <property type="match status" value="1"/>
</dbReference>
<dbReference type="InterPro" id="IPR000477">
    <property type="entry name" value="RT_dom"/>
</dbReference>
<dbReference type="PANTHER" id="PTHR15503">
    <property type="entry name" value="LDOC1 RELATED"/>
    <property type="match status" value="1"/>
</dbReference>
<evidence type="ECO:0000256" key="2">
    <source>
        <dbReference type="SAM" id="MobiDB-lite"/>
    </source>
</evidence>
<dbReference type="GeneID" id="113738959"/>
<dbReference type="OrthoDB" id="1743130at2759"/>
<dbReference type="Pfam" id="PF08284">
    <property type="entry name" value="RVP_2"/>
    <property type="match status" value="1"/>
</dbReference>
<feature type="region of interest" description="Disordered" evidence="2">
    <location>
        <begin position="308"/>
        <end position="333"/>
    </location>
</feature>
<organism evidence="5 6">
    <name type="scientific">Coffea arabica</name>
    <name type="common">Arabian coffee</name>
    <dbReference type="NCBI Taxonomy" id="13443"/>
    <lineage>
        <taxon>Eukaryota</taxon>
        <taxon>Viridiplantae</taxon>
        <taxon>Streptophyta</taxon>
        <taxon>Embryophyta</taxon>
        <taxon>Tracheophyta</taxon>
        <taxon>Spermatophyta</taxon>
        <taxon>Magnoliopsida</taxon>
        <taxon>eudicotyledons</taxon>
        <taxon>Gunneridae</taxon>
        <taxon>Pentapetalae</taxon>
        <taxon>asterids</taxon>
        <taxon>lamiids</taxon>
        <taxon>Gentianales</taxon>
        <taxon>Rubiaceae</taxon>
        <taxon>Ixoroideae</taxon>
        <taxon>Gardenieae complex</taxon>
        <taxon>Bertiereae - Coffeeae clade</taxon>
        <taxon>Coffeeae</taxon>
        <taxon>Coffea</taxon>
    </lineage>
</organism>
<proteinExistence type="predicted"/>
<feature type="compositionally biased region" description="Polar residues" evidence="2">
    <location>
        <begin position="309"/>
        <end position="321"/>
    </location>
</feature>
<evidence type="ECO:0000259" key="4">
    <source>
        <dbReference type="Pfam" id="PF19259"/>
    </source>
</evidence>
<keyword evidence="5" id="KW-1185">Reference proteome</keyword>
<dbReference type="InterPro" id="IPR032567">
    <property type="entry name" value="RTL1-rel"/>
</dbReference>
<dbReference type="AlphaFoldDB" id="A0A6P6X500"/>
<feature type="domain" description="Ty3 transposon capsid-like protein" evidence="4">
    <location>
        <begin position="161"/>
        <end position="296"/>
    </location>
</feature>
<reference evidence="6" key="2">
    <citation type="submission" date="2025-08" db="UniProtKB">
        <authorList>
            <consortium name="RefSeq"/>
        </authorList>
    </citation>
    <scope>IDENTIFICATION</scope>
    <source>
        <tissue evidence="6">Leaves</tissue>
    </source>
</reference>
<gene>
    <name evidence="6" type="primary">LOC113738959</name>
</gene>
<dbReference type="InterPro" id="IPR043502">
    <property type="entry name" value="DNA/RNA_pol_sf"/>
</dbReference>
<keyword evidence="1" id="KW-0175">Coiled coil</keyword>
<dbReference type="RefSeq" id="XP_027122021.1">
    <property type="nucleotide sequence ID" value="XM_027266220.1"/>
</dbReference>
<feature type="coiled-coil region" evidence="1">
    <location>
        <begin position="7"/>
        <end position="71"/>
    </location>
</feature>
<dbReference type="Proteomes" id="UP001652660">
    <property type="component" value="Chromosome 4c"/>
</dbReference>
<dbReference type="Pfam" id="PF19259">
    <property type="entry name" value="Ty3_capsid"/>
    <property type="match status" value="1"/>
</dbReference>
<evidence type="ECO:0000259" key="3">
    <source>
        <dbReference type="Pfam" id="PF00078"/>
    </source>
</evidence>
<dbReference type="SUPFAM" id="SSF56672">
    <property type="entry name" value="DNA/RNA polymerases"/>
    <property type="match status" value="1"/>
</dbReference>
<accession>A0A6P6X500</accession>
<dbReference type="PANTHER" id="PTHR15503:SF40">
    <property type="match status" value="1"/>
</dbReference>
<evidence type="ECO:0000256" key="1">
    <source>
        <dbReference type="SAM" id="Coils"/>
    </source>
</evidence>
<sequence length="689" mass="79439">MAESTRFRTLEEQLKKQENRLQELVESMATMQNTSSEELRHKLQTELEQNNAKLETVVGNLDQRFNKMEQRLSTVLKLLMKEKGLPDVDGGLSDSILPTPPSHLRLTPSVEGFGHQQEHRGRQFTPNVPRLELPMFNFGNPREWTRKCQKYFLNYQVAKSQKVEVAEMFLEGRADNWFQGVKLVRQGLSWGEFCEILCERFSGSNSRDVMDEFNKLQQRGTVEKYEEKFEELKTLMLMKNPRLDELYFVSSFISGLKEKIRPMVKMFKPQTLMKAFEVAELQECSLEIQSKQNRNSRRMAVEPKFGMYRNTTNDQGRQSSYRLPGITPGPRKTDAAHREFSKISAEEMQYRRKHNLCYRCGEKFGMGYQCKKGGLNCVSIEEEEDTEFEDVEGEQDELTGRVGELAEDCQSSAPTTSAVSPFTVTLADGTDITNGATSPSVTWLIQNYQFKFDLKVIELRGWDIILGVDWMCQYSPIMFDFHTLSVALSDRGSLLHLQGFVNQLAMELVRGRDIKTFIQETHRNCAAMHTDEARESDEHLPESIEGILQQHSQVFSTPTGLPLERELDHQINLKPGAEPFKLKPYRYPHSHKAEIEKQVTEMLTNGIVIHSTSPYASPVLLVKKKDNSWRLCIDYRKLNELTIKDKFPIPNIDELLDELHGTRYMSKLDLRAGYHQLRVKAVDTPKTAF</sequence>
<dbReference type="Pfam" id="PF00078">
    <property type="entry name" value="RVT_1"/>
    <property type="match status" value="1"/>
</dbReference>
<name>A0A6P6X500_COFAR</name>
<dbReference type="InterPro" id="IPR043128">
    <property type="entry name" value="Rev_trsase/Diguanyl_cyclase"/>
</dbReference>
<dbReference type="CDD" id="cd01647">
    <property type="entry name" value="RT_LTR"/>
    <property type="match status" value="1"/>
</dbReference>